<keyword evidence="3" id="KW-0539">Nucleus</keyword>
<dbReference type="EMBL" id="CVRI01000057">
    <property type="protein sequence ID" value="CRL02506.1"/>
    <property type="molecule type" value="Genomic_DNA"/>
</dbReference>
<evidence type="ECO:0000256" key="4">
    <source>
        <dbReference type="SAM" id="MobiDB-lite"/>
    </source>
</evidence>
<evidence type="ECO:0000259" key="5">
    <source>
        <dbReference type="SMART" id="SM01135"/>
    </source>
</evidence>
<dbReference type="STRING" id="568069.A0A1J1IS16"/>
<feature type="region of interest" description="Disordered" evidence="4">
    <location>
        <begin position="1"/>
        <end position="155"/>
    </location>
</feature>
<dbReference type="PANTHER" id="PTHR21689:SF2">
    <property type="entry name" value="PROTEIN LIN-9 HOMOLOG"/>
    <property type="match status" value="1"/>
</dbReference>
<reference evidence="6 7" key="1">
    <citation type="submission" date="2015-04" db="EMBL/GenBank/DDBJ databases">
        <authorList>
            <person name="Syromyatnikov M.Y."/>
            <person name="Popov V.N."/>
        </authorList>
    </citation>
    <scope>NUCLEOTIDE SEQUENCE [LARGE SCALE GENOMIC DNA]</scope>
</reference>
<sequence>MSDDSKNKEDSFESSSDSDDPSFGPATLGLHRVGTEPPKRKRTTPLQKLNARGRPARIRKKNSKYDDELEEGKSPVKGSPSKKAAPKTPTTSAKSSPVKSVKKRLNLKKEKDTDDESDADEEEEEMEESESVSGRSSQPAKIIKKERKKRMTRQSTITESMHMTIIDKKLCQRVGLRLRNILKLPKAHKFVMYEFFYSSIDKSVFLGTNDFELCLMETFPRLKTRMMTRIEWNKIRRTFGKPRRCSSKFFEEERMELERKRQKIRLLQSRKTGDHSFVCDLPHEIPIPFTIGTKVTARLRTPQDGLFTGTVEALVHKSHSYRIAFERQGIGSQEIPDYEVMSSENIEAINLSKITKEFLSRPDISYYMVSPLKPAGAFASLQMNGSNFRRSDPMLSSSGVIGSAVKLEGYSKPKFPTLVLPTTGSIGGYPVKLLEAMVLVRKTLEVKQLQLLKIRRMNVEAEVVKSFGDNAPEDFQKKYAALLVEMERINRDLADYMNILQAQADLFIADKDELQVLTPTYLREKCRDLAMQTFVKNNNNAIQDDSMTKLIGNLATIMWVTSNLKNDQYSNVEEVLSTCLIETSKTLDPENVSLFEKTVESHIHQIQIGIFDDSISQQAQEIEILDEDYVLGV</sequence>
<dbReference type="InterPro" id="IPR010561">
    <property type="entry name" value="LIN-9/ALY1"/>
</dbReference>
<dbReference type="GO" id="GO:0005654">
    <property type="term" value="C:nucleoplasm"/>
    <property type="evidence" value="ECO:0007669"/>
    <property type="project" value="TreeGrafter"/>
</dbReference>
<evidence type="ECO:0000256" key="1">
    <source>
        <dbReference type="ARBA" id="ARBA00004123"/>
    </source>
</evidence>
<organism evidence="6 7">
    <name type="scientific">Clunio marinus</name>
    <dbReference type="NCBI Taxonomy" id="568069"/>
    <lineage>
        <taxon>Eukaryota</taxon>
        <taxon>Metazoa</taxon>
        <taxon>Ecdysozoa</taxon>
        <taxon>Arthropoda</taxon>
        <taxon>Hexapoda</taxon>
        <taxon>Insecta</taxon>
        <taxon>Pterygota</taxon>
        <taxon>Neoptera</taxon>
        <taxon>Endopterygota</taxon>
        <taxon>Diptera</taxon>
        <taxon>Nematocera</taxon>
        <taxon>Chironomoidea</taxon>
        <taxon>Chironomidae</taxon>
        <taxon>Clunio</taxon>
    </lineage>
</organism>
<name>A0A1J1IS16_9DIPT</name>
<feature type="compositionally biased region" description="Low complexity" evidence="4">
    <location>
        <begin position="75"/>
        <end position="99"/>
    </location>
</feature>
<proteinExistence type="inferred from homology"/>
<dbReference type="InterPro" id="IPR033471">
    <property type="entry name" value="DIRP"/>
</dbReference>
<comment type="similarity">
    <text evidence="2">Belongs to the lin-9 family.</text>
</comment>
<evidence type="ECO:0000313" key="6">
    <source>
        <dbReference type="EMBL" id="CRL02506.1"/>
    </source>
</evidence>
<dbReference type="PANTHER" id="PTHR21689">
    <property type="entry name" value="LIN-9"/>
    <property type="match status" value="1"/>
</dbReference>
<gene>
    <name evidence="6" type="primary">putative Protein lin-9 homolog</name>
    <name evidence="6" type="ORF">CLUMA_CG015251</name>
</gene>
<dbReference type="GO" id="GO:0003677">
    <property type="term" value="F:DNA binding"/>
    <property type="evidence" value="ECO:0007669"/>
    <property type="project" value="TreeGrafter"/>
</dbReference>
<dbReference type="Proteomes" id="UP000183832">
    <property type="component" value="Unassembled WGS sequence"/>
</dbReference>
<protein>
    <submittedName>
        <fullName evidence="6">CLUMA_CG015251, isoform A</fullName>
    </submittedName>
</protein>
<keyword evidence="7" id="KW-1185">Reference proteome</keyword>
<accession>A0A1J1IS16</accession>
<dbReference type="Pfam" id="PF06584">
    <property type="entry name" value="DIRP"/>
    <property type="match status" value="1"/>
</dbReference>
<dbReference type="InterPro" id="IPR045831">
    <property type="entry name" value="LIN9_C"/>
</dbReference>
<feature type="compositionally biased region" description="Basic and acidic residues" evidence="4">
    <location>
        <begin position="1"/>
        <end position="11"/>
    </location>
</feature>
<feature type="compositionally biased region" description="Acidic residues" evidence="4">
    <location>
        <begin position="113"/>
        <end position="130"/>
    </location>
</feature>
<feature type="domain" description="DIRP" evidence="5">
    <location>
        <begin position="196"/>
        <end position="301"/>
    </location>
</feature>
<dbReference type="GO" id="GO:0017053">
    <property type="term" value="C:transcription repressor complex"/>
    <property type="evidence" value="ECO:0007669"/>
    <property type="project" value="InterPro"/>
</dbReference>
<feature type="compositionally biased region" description="Basic and acidic residues" evidence="4">
    <location>
        <begin position="63"/>
        <end position="74"/>
    </location>
</feature>
<comment type="subcellular location">
    <subcellularLocation>
        <location evidence="1">Nucleus</location>
    </subcellularLocation>
</comment>
<dbReference type="GO" id="GO:0051726">
    <property type="term" value="P:regulation of cell cycle"/>
    <property type="evidence" value="ECO:0007669"/>
    <property type="project" value="TreeGrafter"/>
</dbReference>
<evidence type="ECO:0000256" key="3">
    <source>
        <dbReference type="ARBA" id="ARBA00023242"/>
    </source>
</evidence>
<dbReference type="GO" id="GO:0006351">
    <property type="term" value="P:DNA-templated transcription"/>
    <property type="evidence" value="ECO:0007669"/>
    <property type="project" value="InterPro"/>
</dbReference>
<dbReference type="SMART" id="SM01135">
    <property type="entry name" value="DIRP"/>
    <property type="match status" value="1"/>
</dbReference>
<evidence type="ECO:0000256" key="2">
    <source>
        <dbReference type="ARBA" id="ARBA00006732"/>
    </source>
</evidence>
<dbReference type="GO" id="GO:0006357">
    <property type="term" value="P:regulation of transcription by RNA polymerase II"/>
    <property type="evidence" value="ECO:0007669"/>
    <property type="project" value="TreeGrafter"/>
</dbReference>
<dbReference type="AlphaFoldDB" id="A0A1J1IS16"/>
<feature type="compositionally biased region" description="Basic residues" evidence="4">
    <location>
        <begin position="142"/>
        <end position="152"/>
    </location>
</feature>
<dbReference type="Pfam" id="PF19438">
    <property type="entry name" value="LIN9_C"/>
    <property type="match status" value="1"/>
</dbReference>
<dbReference type="OrthoDB" id="2339771at2759"/>
<evidence type="ECO:0000313" key="7">
    <source>
        <dbReference type="Proteomes" id="UP000183832"/>
    </source>
</evidence>